<accession>A0ABQ9XS48</accession>
<proteinExistence type="predicted"/>
<dbReference type="Proteomes" id="UP001281761">
    <property type="component" value="Unassembled WGS sequence"/>
</dbReference>
<name>A0ABQ9XS48_9EUKA</name>
<keyword evidence="2" id="KW-1185">Reference proteome</keyword>
<organism evidence="1 2">
    <name type="scientific">Blattamonas nauphoetae</name>
    <dbReference type="NCBI Taxonomy" id="2049346"/>
    <lineage>
        <taxon>Eukaryota</taxon>
        <taxon>Metamonada</taxon>
        <taxon>Preaxostyla</taxon>
        <taxon>Oxymonadida</taxon>
        <taxon>Blattamonas</taxon>
    </lineage>
</organism>
<evidence type="ECO:0000313" key="2">
    <source>
        <dbReference type="Proteomes" id="UP001281761"/>
    </source>
</evidence>
<gene>
    <name evidence="1" type="ORF">BLNAU_11403</name>
</gene>
<comment type="caution">
    <text evidence="1">The sequence shown here is derived from an EMBL/GenBank/DDBJ whole genome shotgun (WGS) entry which is preliminary data.</text>
</comment>
<reference evidence="1 2" key="1">
    <citation type="journal article" date="2022" name="bioRxiv">
        <title>Genomics of Preaxostyla Flagellates Illuminates Evolutionary Transitions and the Path Towards Mitochondrial Loss.</title>
        <authorList>
            <person name="Novak L.V.F."/>
            <person name="Treitli S.C."/>
            <person name="Pyrih J."/>
            <person name="Halakuc P."/>
            <person name="Pipaliya S.V."/>
            <person name="Vacek V."/>
            <person name="Brzon O."/>
            <person name="Soukal P."/>
            <person name="Eme L."/>
            <person name="Dacks J.B."/>
            <person name="Karnkowska A."/>
            <person name="Elias M."/>
            <person name="Hampl V."/>
        </authorList>
    </citation>
    <scope>NUCLEOTIDE SEQUENCE [LARGE SCALE GENOMIC DNA]</scope>
    <source>
        <strain evidence="1">NAU3</strain>
        <tissue evidence="1">Gut</tissue>
    </source>
</reference>
<protein>
    <submittedName>
        <fullName evidence="1">Uncharacterized protein</fullName>
    </submittedName>
</protein>
<evidence type="ECO:0000313" key="1">
    <source>
        <dbReference type="EMBL" id="KAK2953682.1"/>
    </source>
</evidence>
<sequence>MSHARPFRGNICMKLFGEEFLELVAIWSRSTRKPINSVILVGSLSLITMVPKRRMVEKILRKEIRPMKATQCLAITF</sequence>
<dbReference type="EMBL" id="JARBJD010000088">
    <property type="protein sequence ID" value="KAK2953682.1"/>
    <property type="molecule type" value="Genomic_DNA"/>
</dbReference>